<reference evidence="9" key="2">
    <citation type="submission" date="2025-08" db="UniProtKB">
        <authorList>
            <consortium name="RefSeq"/>
        </authorList>
    </citation>
    <scope>IDENTIFICATION</scope>
    <source>
        <tissue evidence="9">Blood</tissue>
    </source>
</reference>
<feature type="domain" description="AIG1-type G" evidence="7">
    <location>
        <begin position="238"/>
        <end position="438"/>
    </location>
</feature>
<feature type="domain" description="AIG1-type G" evidence="7">
    <location>
        <begin position="40"/>
        <end position="235"/>
    </location>
</feature>
<evidence type="ECO:0000256" key="6">
    <source>
        <dbReference type="SAM" id="SignalP"/>
    </source>
</evidence>
<feature type="region of interest" description="Disordered" evidence="4">
    <location>
        <begin position="523"/>
        <end position="580"/>
    </location>
</feature>
<feature type="compositionally biased region" description="Polar residues" evidence="4">
    <location>
        <begin position="558"/>
        <end position="572"/>
    </location>
</feature>
<gene>
    <name evidence="9" type="primary">LOC108272945</name>
</gene>
<accession>A0A2D0S3L7</accession>
<dbReference type="Gene3D" id="3.40.50.300">
    <property type="entry name" value="P-loop containing nucleotide triphosphate hydrolases"/>
    <property type="match status" value="2"/>
</dbReference>
<feature type="transmembrane region" description="Helical" evidence="5">
    <location>
        <begin position="492"/>
        <end position="517"/>
    </location>
</feature>
<proteinExistence type="inferred from homology"/>
<keyword evidence="8" id="KW-1185">Reference proteome</keyword>
<keyword evidence="5" id="KW-1133">Transmembrane helix</keyword>
<dbReference type="OrthoDB" id="8954335at2759"/>
<evidence type="ECO:0000256" key="1">
    <source>
        <dbReference type="ARBA" id="ARBA00008535"/>
    </source>
</evidence>
<dbReference type="PANTHER" id="PTHR10903">
    <property type="entry name" value="GTPASE, IMAP FAMILY MEMBER-RELATED"/>
    <property type="match status" value="1"/>
</dbReference>
<dbReference type="Proteomes" id="UP000221080">
    <property type="component" value="Chromosome 12"/>
</dbReference>
<dbReference type="KEGG" id="ipu:108272945"/>
<evidence type="ECO:0000256" key="2">
    <source>
        <dbReference type="ARBA" id="ARBA00022741"/>
    </source>
</evidence>
<keyword evidence="2" id="KW-0547">Nucleotide-binding</keyword>
<dbReference type="GeneID" id="108272945"/>
<evidence type="ECO:0000259" key="7">
    <source>
        <dbReference type="PROSITE" id="PS51720"/>
    </source>
</evidence>
<keyword evidence="3" id="KW-0342">GTP-binding</keyword>
<protein>
    <submittedName>
        <fullName evidence="9">GTPase IMAP family member 8</fullName>
    </submittedName>
</protein>
<dbReference type="InterPro" id="IPR045058">
    <property type="entry name" value="GIMA/IAN/Toc"/>
</dbReference>
<dbReference type="InterPro" id="IPR006703">
    <property type="entry name" value="G_AIG1"/>
</dbReference>
<dbReference type="AlphaFoldDB" id="A0A2D0S3L7"/>
<dbReference type="FunFam" id="3.40.50.300:FF:000366">
    <property type="entry name" value="GTPase, IMAP family member 2"/>
    <property type="match status" value="2"/>
</dbReference>
<dbReference type="Pfam" id="PF04548">
    <property type="entry name" value="AIG1"/>
    <property type="match status" value="2"/>
</dbReference>
<name>A0A2D0S3L7_ICTPU</name>
<organism evidence="8 9">
    <name type="scientific">Ictalurus punctatus</name>
    <name type="common">Channel catfish</name>
    <name type="synonym">Silurus punctatus</name>
    <dbReference type="NCBI Taxonomy" id="7998"/>
    <lineage>
        <taxon>Eukaryota</taxon>
        <taxon>Metazoa</taxon>
        <taxon>Chordata</taxon>
        <taxon>Craniata</taxon>
        <taxon>Vertebrata</taxon>
        <taxon>Euteleostomi</taxon>
        <taxon>Actinopterygii</taxon>
        <taxon>Neopterygii</taxon>
        <taxon>Teleostei</taxon>
        <taxon>Ostariophysi</taxon>
        <taxon>Siluriformes</taxon>
        <taxon>Ictaluridae</taxon>
        <taxon>Ictalurus</taxon>
    </lineage>
</organism>
<feature type="transmembrane region" description="Helical" evidence="5">
    <location>
        <begin position="457"/>
        <end position="480"/>
    </location>
</feature>
<dbReference type="InterPro" id="IPR027417">
    <property type="entry name" value="P-loop_NTPase"/>
</dbReference>
<dbReference type="RefSeq" id="XP_017337322.3">
    <property type="nucleotide sequence ID" value="XM_017481833.3"/>
</dbReference>
<keyword evidence="6" id="KW-0732">Signal</keyword>
<comment type="similarity">
    <text evidence="1">Belongs to the TRAFAC class TrmE-Era-EngA-EngB-Septin-like GTPase superfamily. AIG1/Toc34/Toc159-like paraseptin GTPase family. IAN subfamily.</text>
</comment>
<evidence type="ECO:0000313" key="9">
    <source>
        <dbReference type="RefSeq" id="XP_017337322.3"/>
    </source>
</evidence>
<dbReference type="CDD" id="cd01852">
    <property type="entry name" value="AIG1"/>
    <property type="match status" value="1"/>
</dbReference>
<reference evidence="8" key="1">
    <citation type="journal article" date="2016" name="Nat. Commun.">
        <title>The channel catfish genome sequence provides insights into the evolution of scale formation in teleosts.</title>
        <authorList>
            <person name="Liu Z."/>
            <person name="Liu S."/>
            <person name="Yao J."/>
            <person name="Bao L."/>
            <person name="Zhang J."/>
            <person name="Li Y."/>
            <person name="Jiang C."/>
            <person name="Sun L."/>
            <person name="Wang R."/>
            <person name="Zhang Y."/>
            <person name="Zhou T."/>
            <person name="Zeng Q."/>
            <person name="Fu Q."/>
            <person name="Gao S."/>
            <person name="Li N."/>
            <person name="Koren S."/>
            <person name="Jiang Y."/>
            <person name="Zimin A."/>
            <person name="Xu P."/>
            <person name="Phillippy A.M."/>
            <person name="Geng X."/>
            <person name="Song L."/>
            <person name="Sun F."/>
            <person name="Li C."/>
            <person name="Wang X."/>
            <person name="Chen A."/>
            <person name="Jin Y."/>
            <person name="Yuan Z."/>
            <person name="Yang Y."/>
            <person name="Tan S."/>
            <person name="Peatman E."/>
            <person name="Lu J."/>
            <person name="Qin Z."/>
            <person name="Dunham R."/>
            <person name="Li Z."/>
            <person name="Sonstegard T."/>
            <person name="Feng J."/>
            <person name="Danzmann R.G."/>
            <person name="Schroeder S."/>
            <person name="Scheffler B."/>
            <person name="Duke M.V."/>
            <person name="Ballard L."/>
            <person name="Kucuktas H."/>
            <person name="Kaltenboeck L."/>
            <person name="Liu H."/>
            <person name="Armbruster J."/>
            <person name="Xie Y."/>
            <person name="Kirby M.L."/>
            <person name="Tian Y."/>
            <person name="Flanagan M.E."/>
            <person name="Mu W."/>
            <person name="Waldbieser G.C."/>
        </authorList>
    </citation>
    <scope>NUCLEOTIDE SEQUENCE [LARGE SCALE GENOMIC DNA]</scope>
    <source>
        <strain evidence="8">SDA103</strain>
    </source>
</reference>
<dbReference type="GO" id="GO:0005525">
    <property type="term" value="F:GTP binding"/>
    <property type="evidence" value="ECO:0007669"/>
    <property type="project" value="UniProtKB-KW"/>
</dbReference>
<dbReference type="PROSITE" id="PS51720">
    <property type="entry name" value="G_AIG1"/>
    <property type="match status" value="2"/>
</dbReference>
<feature type="chain" id="PRO_5039891606" evidence="6">
    <location>
        <begin position="16"/>
        <end position="580"/>
    </location>
</feature>
<dbReference type="STRING" id="7998.ENSIPUP00000001264"/>
<evidence type="ECO:0000256" key="4">
    <source>
        <dbReference type="SAM" id="MobiDB-lite"/>
    </source>
</evidence>
<dbReference type="SUPFAM" id="SSF52540">
    <property type="entry name" value="P-loop containing nucleoside triphosphate hydrolases"/>
    <property type="match status" value="2"/>
</dbReference>
<evidence type="ECO:0000313" key="8">
    <source>
        <dbReference type="Proteomes" id="UP000221080"/>
    </source>
</evidence>
<sequence>MFCLTFIIIKSLVSTSRLHFTKGYIYEHRKMDSATSNTHYLHYDIILLGKTGSGKSASGNTILGKNSFFSKKTFKSVTQDVMMERVIFNGVTLDVSDTPGLFNTETSDENVLAKWQPLLQRDEATCTVILLVINIGRFTQEDKEAVLLIEDFIPERLVQNTWILFTRGDELESEDLTIEQFIEDTEELKKLVQKFHNRYHVFNNNSQSPNQVQKLINKIKETAQIVSSEIGLPDPEDPLHRRLVLVGKTGFGKSATGNTILGGARFRSEIGSLSVTSTSEMQQDVVLRRTVSVIDTPGLFDTTKSREELSVEIGRSIYLSSPGPHAFLYIQPINIRFTEQEEDLIEKLEEIFGREMKKYTMILFTHGDQLEGKSVDMVIQQNKSLSSLVKQCGGRYHIFNNKDKRNREQVAELLEKIDRMVENNGGTCYSNEMYKEAARLRRNINGFKEFYKNNEKYLLIAGGIGCGGGTLFGCVIGAVVGSAVAGPVGAGIGAGIGTGIGVIIGAGISVGTGIVLCRNADQNNQRSQSTERQSAPDSDGGHESPDSEYVLFEDTSETSRLIHSSNIRQRSTGGRYHNQE</sequence>
<evidence type="ECO:0000256" key="3">
    <source>
        <dbReference type="ARBA" id="ARBA00023134"/>
    </source>
</evidence>
<dbReference type="PANTHER" id="PTHR10903:SF186">
    <property type="entry name" value="GTPASE IMAP FAMILY MEMBER 4-LIKE-RELATED"/>
    <property type="match status" value="1"/>
</dbReference>
<keyword evidence="5" id="KW-0812">Transmembrane</keyword>
<keyword evidence="5" id="KW-0472">Membrane</keyword>
<feature type="signal peptide" evidence="6">
    <location>
        <begin position="1"/>
        <end position="15"/>
    </location>
</feature>
<evidence type="ECO:0000256" key="5">
    <source>
        <dbReference type="SAM" id="Phobius"/>
    </source>
</evidence>
<feature type="compositionally biased region" description="Polar residues" evidence="4">
    <location>
        <begin position="523"/>
        <end position="536"/>
    </location>
</feature>